<dbReference type="InterPro" id="IPR002885">
    <property type="entry name" value="PPR_rpt"/>
</dbReference>
<dbReference type="Pfam" id="PF13041">
    <property type="entry name" value="PPR_2"/>
    <property type="match status" value="2"/>
</dbReference>
<dbReference type="Pfam" id="PF01535">
    <property type="entry name" value="PPR"/>
    <property type="match status" value="2"/>
</dbReference>
<dbReference type="PANTHER" id="PTHR47447:SF17">
    <property type="entry name" value="OS12G0638900 PROTEIN"/>
    <property type="match status" value="1"/>
</dbReference>
<dbReference type="EMBL" id="CAUJNA010000892">
    <property type="protein sequence ID" value="CAJ1382374.1"/>
    <property type="molecule type" value="Genomic_DNA"/>
</dbReference>
<evidence type="ECO:0000313" key="3">
    <source>
        <dbReference type="EMBL" id="CAJ1382374.1"/>
    </source>
</evidence>
<reference evidence="3" key="1">
    <citation type="submission" date="2023-08" db="EMBL/GenBank/DDBJ databases">
        <authorList>
            <person name="Chen Y."/>
            <person name="Shah S."/>
            <person name="Dougan E. K."/>
            <person name="Thang M."/>
            <person name="Chan C."/>
        </authorList>
    </citation>
    <scope>NUCLEOTIDE SEQUENCE</scope>
</reference>
<organism evidence="3 4">
    <name type="scientific">Effrenium voratum</name>
    <dbReference type="NCBI Taxonomy" id="2562239"/>
    <lineage>
        <taxon>Eukaryota</taxon>
        <taxon>Sar</taxon>
        <taxon>Alveolata</taxon>
        <taxon>Dinophyceae</taxon>
        <taxon>Suessiales</taxon>
        <taxon>Symbiodiniaceae</taxon>
        <taxon>Effrenium</taxon>
    </lineage>
</organism>
<dbReference type="Pfam" id="PF13812">
    <property type="entry name" value="PPR_3"/>
    <property type="match status" value="1"/>
</dbReference>
<dbReference type="Gene3D" id="1.25.40.10">
    <property type="entry name" value="Tetratricopeptide repeat domain"/>
    <property type="match status" value="3"/>
</dbReference>
<dbReference type="PANTHER" id="PTHR47447">
    <property type="entry name" value="OS03G0856100 PROTEIN"/>
    <property type="match status" value="1"/>
</dbReference>
<keyword evidence="1" id="KW-0677">Repeat</keyword>
<proteinExistence type="predicted"/>
<keyword evidence="4" id="KW-1185">Reference proteome</keyword>
<dbReference type="InterPro" id="IPR011990">
    <property type="entry name" value="TPR-like_helical_dom_sf"/>
</dbReference>
<dbReference type="AlphaFoldDB" id="A0AA36I7E5"/>
<sequence length="534" mass="56751">MGQIVPGCSEVCSAAAGEDKERITASSPVVAKEVLPGAEVVDLSERAAWLGCSNLFRKIHLNLYPDLGLRKELAGEDVYYHPSGRVHGLADFCSLVAAPRAPLSQRLARLGKRNWAEALRLYNEQRAQARQVGGTLETGAFNAVLGAVSDAGGHKCSGPGVGVPGGSWALAAAVLRHMALDRVAWSAVTLGAALGVCQADGAWARAGELLRRARSSSLELNVVHCTSVLHSCGQAAQLDSALGTLKEMRRWAVQPNQMTFSSAISACASAFQWQLALDVLDESVSPNLICFNSLLSALEKGRQPELALALLARMENSEEDLAPDVVSYSTAIRAMGSREWEKALELLGRMERRAVDPNVVTYGAAISACEGRVEVALSLLGRMRQKALRVNAVSCSSAISACEKARKWRTAVALFSELEEASANLICCNSLLSVLMMAGQAKKALALLAALPQLQVQPDVLSFGAALAACARAAQWRHAIHGLEAMAVQAVQPNVICYDACFSACERSGRFGLAMLREMSSQALESCAVLRASP</sequence>
<dbReference type="PROSITE" id="PS51375">
    <property type="entry name" value="PPR"/>
    <property type="match status" value="1"/>
</dbReference>
<name>A0AA36I7E5_9DINO</name>
<evidence type="ECO:0000313" key="4">
    <source>
        <dbReference type="Proteomes" id="UP001178507"/>
    </source>
</evidence>
<gene>
    <name evidence="3" type="ORF">EVOR1521_LOCUS9756</name>
</gene>
<feature type="repeat" description="PPR" evidence="2">
    <location>
        <begin position="221"/>
        <end position="255"/>
    </location>
</feature>
<accession>A0AA36I7E5</accession>
<dbReference type="Proteomes" id="UP001178507">
    <property type="component" value="Unassembled WGS sequence"/>
</dbReference>
<protein>
    <recommendedName>
        <fullName evidence="5">Pentatricopeptide repeat-containing protein, chloroplastic</fullName>
    </recommendedName>
</protein>
<evidence type="ECO:0008006" key="5">
    <source>
        <dbReference type="Google" id="ProtNLM"/>
    </source>
</evidence>
<evidence type="ECO:0000256" key="1">
    <source>
        <dbReference type="ARBA" id="ARBA00022737"/>
    </source>
</evidence>
<comment type="caution">
    <text evidence="3">The sequence shown here is derived from an EMBL/GenBank/DDBJ whole genome shotgun (WGS) entry which is preliminary data.</text>
</comment>
<evidence type="ECO:0000256" key="2">
    <source>
        <dbReference type="PROSITE-ProRule" id="PRU00708"/>
    </source>
</evidence>